<dbReference type="Pfam" id="PF14390">
    <property type="entry name" value="DUF4420"/>
    <property type="match status" value="1"/>
</dbReference>
<dbReference type="AlphaFoldDB" id="A0ABD6L706"/>
<organism evidence="1 2">
    <name type="scientific">Phocaeicola vulgatus</name>
    <name type="common">Bacteroides vulgatus</name>
    <dbReference type="NCBI Taxonomy" id="821"/>
    <lineage>
        <taxon>Bacteria</taxon>
        <taxon>Pseudomonadati</taxon>
        <taxon>Bacteroidota</taxon>
        <taxon>Bacteroidia</taxon>
        <taxon>Bacteroidales</taxon>
        <taxon>Bacteroidaceae</taxon>
        <taxon>Phocaeicola</taxon>
    </lineage>
</organism>
<dbReference type="EMBL" id="JABDSH010000082">
    <property type="protein sequence ID" value="NMW37019.1"/>
    <property type="molecule type" value="Genomic_DNA"/>
</dbReference>
<evidence type="ECO:0000313" key="2">
    <source>
        <dbReference type="Proteomes" id="UP000555193"/>
    </source>
</evidence>
<comment type="caution">
    <text evidence="1">The sequence shown here is derived from an EMBL/GenBank/DDBJ whole genome shotgun (WGS) entry which is preliminary data.</text>
</comment>
<accession>A0ABD6L706</accession>
<reference evidence="1 2" key="1">
    <citation type="submission" date="2020-04" db="EMBL/GenBank/DDBJ databases">
        <title>A novel gut-associated lysogenic phage, Bacteroides phage BV01, alters the host transcriptome and bile acid metabolism in Bacteroides vulgatus.</title>
        <authorList>
            <person name="Campbell D.E."/>
            <person name="Ly L."/>
            <person name="Ridlon J.M."/>
            <person name="Hsiao A."/>
            <person name="Degnan P.H."/>
        </authorList>
    </citation>
    <scope>NUCLEOTIDE SEQUENCE [LARGE SCALE GENOMIC DNA]</scope>
    <source>
        <strain evidence="1 2">VPI-4506</strain>
    </source>
</reference>
<proteinExistence type="predicted"/>
<sequence length="305" mass="34966">MQTKIFTILSGDIPASHFIRIGNNRNINIYVGRDEYGRYSFDFRGSFKISKTKSSEIISVSHINCNNDIFLRFSLERPSLLEYFCTFCEDLMSSCAVINDDETAYHTLRTRYFSWKQLFKPNHGNLSEIEIMGLIGELLFLKGVMIPDKGLDKALESWTGPEKTHKDFSLDEEWYEIKTIAVGKETVHISSVEQLDSEVCGSLVVYALEKMSTSYNGLRLNALVTNIIASISSTIQKDYFLAKLGLYGFDFSPENDNYVYDLKAMNIYKVEGNDFPRVMREKLPKAISKIQYDIVLSNIEKFKIS</sequence>
<dbReference type="RefSeq" id="WP_106481584.1">
    <property type="nucleotide sequence ID" value="NZ_JABDSH010000082.1"/>
</dbReference>
<dbReference type="InterPro" id="IPR025534">
    <property type="entry name" value="DUF4420"/>
</dbReference>
<name>A0ABD6L706_PHOVU</name>
<evidence type="ECO:0000313" key="1">
    <source>
        <dbReference type="EMBL" id="NMW37019.1"/>
    </source>
</evidence>
<gene>
    <name evidence="1" type="ORF">HKQ54_12920</name>
</gene>
<dbReference type="Proteomes" id="UP000555193">
    <property type="component" value="Unassembled WGS sequence"/>
</dbReference>
<protein>
    <submittedName>
        <fullName evidence="1">PD-(D/E)XK motif protein</fullName>
    </submittedName>
</protein>